<gene>
    <name evidence="10" type="ORF">ZIOFF_051587</name>
</gene>
<dbReference type="PANTHER" id="PTHR48007:SF37">
    <property type="entry name" value="LEUCINE-RICH REPEAT PROTEIN KINASE FAMILY PROTEIN"/>
    <property type="match status" value="1"/>
</dbReference>
<evidence type="ECO:0000256" key="5">
    <source>
        <dbReference type="ARBA" id="ARBA00022989"/>
    </source>
</evidence>
<dbReference type="GO" id="GO:0004672">
    <property type="term" value="F:protein kinase activity"/>
    <property type="evidence" value="ECO:0007669"/>
    <property type="project" value="InterPro"/>
</dbReference>
<keyword evidence="6 7" id="KW-0472">Membrane</keyword>
<comment type="caution">
    <text evidence="10">The sequence shown here is derived from an EMBL/GenBank/DDBJ whole genome shotgun (WGS) entry which is preliminary data.</text>
</comment>
<feature type="signal peptide" evidence="8">
    <location>
        <begin position="1"/>
        <end position="23"/>
    </location>
</feature>
<dbReference type="OrthoDB" id="418615at2759"/>
<evidence type="ECO:0000256" key="8">
    <source>
        <dbReference type="SAM" id="SignalP"/>
    </source>
</evidence>
<sequence length="654" mass="70107">MFIMLLLKLSLLFLSLPFSTLLAQDDSDASALLVIKAAVDRSHSLPFFPASHHCHWPGVSCALDGRVDGLLLPSSGLAGPLPVGALARLDRLRVLDLQNNSLAGQLPAADLSRLRSLQALFLHRNLFSGPFPDSLLHLPELLAIDLSHNLLGGPLPPALAALEGLFSLRLEDNLFNGSLPAFNQSSLRIFNVSVNDLSGPVPVTAVLASFDPSAFADNPGLCGALLQKECPTYSFFPPAGSPPTAISHTPASINGETLLPGAFSPSGTSHKKTAMAIGLLVAATALIGVFASSLVIKRKNTSRQQGSDIETPGKNTPSNNIASISEINANSFSSEQIDNTSNGGLESLMATSEERTKRIEKNGSLVFCTGDEPLCDVEQLMRASAEKLGRGSIGSTFKAVLDDGSTVTVKRLDKKNLGAAAKEEFEQLMQRVSSLRHPNLVPLRAYFRASEERLIVYDYQPNGSLCSLVHGSKSTSKPLHWTSCLKIADDVVQGLAYLHETCGLVHGNIKPSNVLLGSDFEARLTDYCLSFFLQPSANQSANPGYQSPDIESHRQPAPSSDIYAFGVLLLEILTGKPHSEHPVLTASDLSVWVQSVREEGMIEEQLKMIVDIASACKRSPPELRPNASQVLNMIHQVKEAATQEDDSKSTSSIS</sequence>
<feature type="chain" id="PRO_5035240967" description="Protein kinase domain-containing protein" evidence="8">
    <location>
        <begin position="24"/>
        <end position="654"/>
    </location>
</feature>
<evidence type="ECO:0000313" key="10">
    <source>
        <dbReference type="EMBL" id="KAG6490298.1"/>
    </source>
</evidence>
<dbReference type="GO" id="GO:0016020">
    <property type="term" value="C:membrane"/>
    <property type="evidence" value="ECO:0007669"/>
    <property type="project" value="UniProtKB-SubCell"/>
</dbReference>
<feature type="domain" description="Protein kinase" evidence="9">
    <location>
        <begin position="382"/>
        <end position="638"/>
    </location>
</feature>
<keyword evidence="8" id="KW-0732">Signal</keyword>
<dbReference type="PROSITE" id="PS50011">
    <property type="entry name" value="PROTEIN_KINASE_DOM"/>
    <property type="match status" value="1"/>
</dbReference>
<dbReference type="FunFam" id="3.80.10.10:FF:000383">
    <property type="entry name" value="Leucine-rich repeat receptor protein kinase EMS1"/>
    <property type="match status" value="1"/>
</dbReference>
<dbReference type="InterPro" id="IPR046959">
    <property type="entry name" value="PRK1-6/SRF4-like"/>
</dbReference>
<proteinExistence type="predicted"/>
<evidence type="ECO:0000256" key="1">
    <source>
        <dbReference type="ARBA" id="ARBA00004370"/>
    </source>
</evidence>
<keyword evidence="4" id="KW-0677">Repeat</keyword>
<dbReference type="EMBL" id="JACMSC010000014">
    <property type="protein sequence ID" value="KAG6490298.1"/>
    <property type="molecule type" value="Genomic_DNA"/>
</dbReference>
<dbReference type="AlphaFoldDB" id="A0A8J5FMY7"/>
<evidence type="ECO:0000259" key="9">
    <source>
        <dbReference type="PROSITE" id="PS50011"/>
    </source>
</evidence>
<dbReference type="InterPro" id="IPR001611">
    <property type="entry name" value="Leu-rich_rpt"/>
</dbReference>
<protein>
    <recommendedName>
        <fullName evidence="9">Protein kinase domain-containing protein</fullName>
    </recommendedName>
</protein>
<organism evidence="10 11">
    <name type="scientific">Zingiber officinale</name>
    <name type="common">Ginger</name>
    <name type="synonym">Amomum zingiber</name>
    <dbReference type="NCBI Taxonomy" id="94328"/>
    <lineage>
        <taxon>Eukaryota</taxon>
        <taxon>Viridiplantae</taxon>
        <taxon>Streptophyta</taxon>
        <taxon>Embryophyta</taxon>
        <taxon>Tracheophyta</taxon>
        <taxon>Spermatophyta</taxon>
        <taxon>Magnoliopsida</taxon>
        <taxon>Liliopsida</taxon>
        <taxon>Zingiberales</taxon>
        <taxon>Zingiberaceae</taxon>
        <taxon>Zingiber</taxon>
    </lineage>
</organism>
<keyword evidence="3 7" id="KW-0812">Transmembrane</keyword>
<dbReference type="InterPro" id="IPR000719">
    <property type="entry name" value="Prot_kinase_dom"/>
</dbReference>
<evidence type="ECO:0000256" key="4">
    <source>
        <dbReference type="ARBA" id="ARBA00022737"/>
    </source>
</evidence>
<name>A0A8J5FMY7_ZINOF</name>
<dbReference type="PANTHER" id="PTHR48007">
    <property type="entry name" value="LEUCINE-RICH REPEAT RECEPTOR-LIKE PROTEIN KINASE PXC1"/>
    <property type="match status" value="1"/>
</dbReference>
<evidence type="ECO:0000256" key="6">
    <source>
        <dbReference type="ARBA" id="ARBA00023136"/>
    </source>
</evidence>
<keyword evidence="2" id="KW-0433">Leucine-rich repeat</keyword>
<accession>A0A8J5FMY7</accession>
<evidence type="ECO:0000313" key="11">
    <source>
        <dbReference type="Proteomes" id="UP000734854"/>
    </source>
</evidence>
<feature type="transmembrane region" description="Helical" evidence="7">
    <location>
        <begin position="274"/>
        <end position="296"/>
    </location>
</feature>
<keyword evidence="5 7" id="KW-1133">Transmembrane helix</keyword>
<keyword evidence="11" id="KW-1185">Reference proteome</keyword>
<evidence type="ECO:0000256" key="7">
    <source>
        <dbReference type="SAM" id="Phobius"/>
    </source>
</evidence>
<dbReference type="Proteomes" id="UP000734854">
    <property type="component" value="Unassembled WGS sequence"/>
</dbReference>
<evidence type="ECO:0000256" key="2">
    <source>
        <dbReference type="ARBA" id="ARBA00022614"/>
    </source>
</evidence>
<dbReference type="Pfam" id="PF00560">
    <property type="entry name" value="LRR_1"/>
    <property type="match status" value="1"/>
</dbReference>
<reference evidence="10 11" key="1">
    <citation type="submission" date="2020-08" db="EMBL/GenBank/DDBJ databases">
        <title>Plant Genome Project.</title>
        <authorList>
            <person name="Zhang R.-G."/>
        </authorList>
    </citation>
    <scope>NUCLEOTIDE SEQUENCE [LARGE SCALE GENOMIC DNA]</scope>
    <source>
        <tissue evidence="10">Rhizome</tissue>
    </source>
</reference>
<comment type="subcellular location">
    <subcellularLocation>
        <location evidence="1">Membrane</location>
    </subcellularLocation>
</comment>
<dbReference type="Pfam" id="PF00069">
    <property type="entry name" value="Pkinase"/>
    <property type="match status" value="1"/>
</dbReference>
<dbReference type="GO" id="GO:0005524">
    <property type="term" value="F:ATP binding"/>
    <property type="evidence" value="ECO:0007669"/>
    <property type="project" value="InterPro"/>
</dbReference>
<evidence type="ECO:0000256" key="3">
    <source>
        <dbReference type="ARBA" id="ARBA00022692"/>
    </source>
</evidence>